<dbReference type="OrthoDB" id="1097758at2"/>
<evidence type="ECO:0000313" key="5">
    <source>
        <dbReference type="Proteomes" id="UP000199437"/>
    </source>
</evidence>
<dbReference type="PANTHER" id="PTHR13833">
    <property type="match status" value="1"/>
</dbReference>
<gene>
    <name evidence="4" type="ORF">SAMN05216290_3803</name>
</gene>
<dbReference type="Gene3D" id="2.120.10.30">
    <property type="entry name" value="TolB, C-terminal domain"/>
    <property type="match status" value="9"/>
</dbReference>
<dbReference type="STRING" id="1267423.SAMN05216290_3803"/>
<dbReference type="SMART" id="SM00112">
    <property type="entry name" value="CA"/>
    <property type="match status" value="1"/>
</dbReference>
<dbReference type="GO" id="GO:0016020">
    <property type="term" value="C:membrane"/>
    <property type="evidence" value="ECO:0007669"/>
    <property type="project" value="InterPro"/>
</dbReference>
<dbReference type="InterPro" id="IPR026444">
    <property type="entry name" value="Secre_tail"/>
</dbReference>
<evidence type="ECO:0000256" key="1">
    <source>
        <dbReference type="ARBA" id="ARBA00022737"/>
    </source>
</evidence>
<dbReference type="SUPFAM" id="SSF49313">
    <property type="entry name" value="Cadherin-like"/>
    <property type="match status" value="1"/>
</dbReference>
<feature type="chain" id="PRO_5011675363" evidence="2">
    <location>
        <begin position="21"/>
        <end position="3963"/>
    </location>
</feature>
<accession>A0A1I0RNS4</accession>
<dbReference type="InterPro" id="IPR015919">
    <property type="entry name" value="Cadherin-like_sf"/>
</dbReference>
<evidence type="ECO:0000313" key="4">
    <source>
        <dbReference type="EMBL" id="SEW42229.1"/>
    </source>
</evidence>
<dbReference type="InterPro" id="IPR011042">
    <property type="entry name" value="6-blade_b-propeller_TolB-like"/>
</dbReference>
<keyword evidence="5" id="KW-1185">Reference proteome</keyword>
<dbReference type="PANTHER" id="PTHR13833:SF71">
    <property type="entry name" value="NHL DOMAIN-CONTAINING PROTEIN"/>
    <property type="match status" value="1"/>
</dbReference>
<evidence type="ECO:0000259" key="3">
    <source>
        <dbReference type="PROSITE" id="PS50268"/>
    </source>
</evidence>
<dbReference type="GO" id="GO:0005509">
    <property type="term" value="F:calcium ion binding"/>
    <property type="evidence" value="ECO:0007669"/>
    <property type="project" value="InterPro"/>
</dbReference>
<dbReference type="InterPro" id="IPR002126">
    <property type="entry name" value="Cadherin-like_dom"/>
</dbReference>
<dbReference type="GO" id="GO:0007156">
    <property type="term" value="P:homophilic cell adhesion via plasma membrane adhesion molecules"/>
    <property type="evidence" value="ECO:0007669"/>
    <property type="project" value="InterPro"/>
</dbReference>
<dbReference type="NCBIfam" id="TIGR04183">
    <property type="entry name" value="Por_Secre_tail"/>
    <property type="match status" value="1"/>
</dbReference>
<protein>
    <submittedName>
        <fullName evidence="4">NHL repeat-containing protein</fullName>
    </submittedName>
</protein>
<organism evidence="4 5">
    <name type="scientific">Roseivirga pacifica</name>
    <dbReference type="NCBI Taxonomy" id="1267423"/>
    <lineage>
        <taxon>Bacteria</taxon>
        <taxon>Pseudomonadati</taxon>
        <taxon>Bacteroidota</taxon>
        <taxon>Cytophagia</taxon>
        <taxon>Cytophagales</taxon>
        <taxon>Roseivirgaceae</taxon>
        <taxon>Roseivirga</taxon>
    </lineage>
</organism>
<dbReference type="Pfam" id="PF18887">
    <property type="entry name" value="MBG_3"/>
    <property type="match status" value="1"/>
</dbReference>
<name>A0A1I0RNS4_9BACT</name>
<dbReference type="Pfam" id="PF18962">
    <property type="entry name" value="Por_Secre_tail"/>
    <property type="match status" value="1"/>
</dbReference>
<feature type="signal peptide" evidence="2">
    <location>
        <begin position="1"/>
        <end position="20"/>
    </location>
</feature>
<reference evidence="5" key="1">
    <citation type="submission" date="2016-10" db="EMBL/GenBank/DDBJ databases">
        <authorList>
            <person name="Varghese N."/>
            <person name="Submissions S."/>
        </authorList>
    </citation>
    <scope>NUCLEOTIDE SEQUENCE [LARGE SCALE GENOMIC DNA]</scope>
    <source>
        <strain evidence="5">CGMCC 1.12402</strain>
    </source>
</reference>
<dbReference type="SUPFAM" id="SSF101898">
    <property type="entry name" value="NHL repeat"/>
    <property type="match status" value="2"/>
</dbReference>
<dbReference type="GeneID" id="99988469"/>
<dbReference type="EMBL" id="FOIR01000005">
    <property type="protein sequence ID" value="SEW42229.1"/>
    <property type="molecule type" value="Genomic_DNA"/>
</dbReference>
<dbReference type="Pfam" id="PF01436">
    <property type="entry name" value="NHL"/>
    <property type="match status" value="1"/>
</dbReference>
<dbReference type="Gene3D" id="2.60.40.10">
    <property type="entry name" value="Immunoglobulins"/>
    <property type="match status" value="2"/>
</dbReference>
<dbReference type="InterPro" id="IPR011041">
    <property type="entry name" value="Quinoprot_gluc/sorb_DH_b-prop"/>
</dbReference>
<dbReference type="RefSeq" id="WP_090260841.1">
    <property type="nucleotide sequence ID" value="NZ_FOIR01000005.1"/>
</dbReference>
<dbReference type="InterPro" id="IPR013783">
    <property type="entry name" value="Ig-like_fold"/>
</dbReference>
<dbReference type="Gene3D" id="2.60.40.60">
    <property type="entry name" value="Cadherins"/>
    <property type="match status" value="1"/>
</dbReference>
<proteinExistence type="predicted"/>
<dbReference type="Proteomes" id="UP000199437">
    <property type="component" value="Unassembled WGS sequence"/>
</dbReference>
<keyword evidence="1" id="KW-0677">Repeat</keyword>
<feature type="domain" description="Cadherin" evidence="3">
    <location>
        <begin position="3528"/>
        <end position="3626"/>
    </location>
</feature>
<dbReference type="SUPFAM" id="SSF50952">
    <property type="entry name" value="Soluble quinoprotein glucose dehydrogenase"/>
    <property type="match status" value="1"/>
</dbReference>
<dbReference type="InterPro" id="IPR043772">
    <property type="entry name" value="MBG_3"/>
</dbReference>
<sequence>MRTYLLPFIFTFLVSFSSFSQTNVSGTISTNTTWTKASSPYVLNGDITVADGAVLTLEPGTILKRGSLSFQVFIEGAIKVAGQESDSVYVEDGFSYRTNALLEFKDGADLSESSISYLSAESNYSLIPSIIELGKNTNSDGDGSSSAGELRIENSKIDGFYITIFNGSGAGKLSITSSSIIDSEIDVEGKFVSELEISDSYLNNTDLRLVSHDFVFLLKNSRAVNGYTDITYDIAQYKVVDSEISRHHINGASNTPSKRGGEYSLSGSKFINSRVRLPESFVSIDKSIFYVSQNVTYSSTGHLTVSSPIVANGVEIENSQVFADGGFACLDLKGTYVNAPDEVNLISNSFFQNKYSTVAVGAISVKGLNGLTILNSNFDVYNTQAITNYSEQDIEATNNHFEGYSSVEEIEQIVFHQQDAPSNGLVDFSSFSNSAYNVSTFSPPRVVKKRKSSTGDFIDELGFEFLKTHSQTDKLRIYKIPKDAFGGSGYFNREFVQEVESPFSAVSLSLSNDFEYLFTAVKSDGTESFGVFGENDYPELITDWGELNILEDESLVREFKVFDREGDIVQLELELETDNENLADLSNFEITELRTESDTVLYQLEFTPNQDMYGDLDLTLKYMDGLNSASIAREIKVLPVNEYKPELTDIWPIIDGVEDRTLFFDYLNFWYRVISSDQDGDEVRYLITELISGKLEGTFNGEYREAQVGDTLYRNDDYRWTPPQDQFGDLPAFKLRATDGELLSNEEKTAIVQVEARNDRPIYDEVGDQIFQMNTEGVYEFLITGISPGPYEEESVTMEMDISYDNDFVDGNDVTFEYLEDKSSFKVKFNTNNKDIGITELRLRLSDGLLSTVIYQPVIVLPYPNQIDFVSPSEVNAYAELEFNHIPEVETQIPVQVLPIELPESLSADLTWRVATFLGTGVKGDRLGGRISAQFNQPNRLVKDSRGNYFVMDRGNFKIYKVTPSGEVSLFAGGTHGLNEGVGSELQFKGPSSIAIDGNDNLYVTDNDWEDRLIKITPEAEGTVIIGKHGRDGYVDGPANVAELLDPSDVLTDSQGNIYIIEPIGGHIRKLDTNNNVSTYFKTNEWAYPTAADINSRDEIIVADHFSHNLYKVKNGVMEIIPLPNQELTSTNIAYLTDDVVVFNMKVDNLLKLYTFNLSTKELHQIAGAGNAPFIEEGNSLHHSILGFELFIDDGRILVNDERNGRLFIHYKSIDEVKGVFDHDDVGEQELSFIARDIFGVEEFHNTVINVSPSDKVDATNLNQSLTYTEDQAVDLEDVVISGTTADELIEAVLVLKNPGQGILSAESGSGESYLANSGEWSIIGTTGQVNAALAQVQFIPTENLDKDSQIEVRVIRNGGHVPNIGTITLEVTPINDPLTLDPSPVDSAYSEIPYYTTFNLSDPDDYFFGIDVLEKPEWLTVNSFLEVSRYSGNKDERFSIDGNLEDARFSSPSDMALLDDGSVVLLDNYQIRKITPEGDVITLAGSTYGDEDGPALEAKFSYLQGLAVSKDGTIFFGDSQRLKMLDLTGNVKTIAGNNRPWLENGWQPSIYFSGINDIEISPSNELYILDGTGRLLRVSQNRNAEVVFGDGRGYEQEGSFEEFGGYVTSLSFSPNGRLILAGGWDIYEADLVTEQIRKLKGSADGVSDVKDVEVDDYENVWFIDENKLKLLKPDNTVATVAGSDKYGYINGKGEEALFYDSQSVLDTGDGKLLITESYQGQVRKVELNHFTAFGTPSESDLGDNQVIIQFKQRDEVAYLLDMQIDVRSSGMPLLVGMGQTFSGAEDDSSLKITGLGISEVPNNNVELSLTLSEPLAGTFSASTILENEFNVETGEWKITGSQSELNDFLNHFEFFPNKDAFGNIEVNVEAKRENGLFSRNGVFHISLTPSNDPPVLITDGVKGDVGEFLEEFLEIDEPDDDLLKVEIADLPNWATLGQKITVEYELLAGLTKVSTVDQVMDGDVNVSTISSMVDFYLESGDEIYWLERSWGVRKLQNGIVSTVFKAPSELTHLTEQSTILRVFNSKVYLSSNRQIFEVLDETAELIAGNYSYGDVDGDATTEAQFREINDFIPDEHGGFYISDKGSYKIKHLSEEGVVTTFAGNGTAANYEEGDKLNVGFYDVSGLRLDAKGDLLVSHNNNRRLRMISNSTVTNVYFNAQGWGNHGLLFPDGLGGVLVFGNTNTIALNDLNGNNIDQYYVYGIGDGSENNPQLLIDNMAFNHLVGQDLFVFDSSNNKFWKLNVGYKYKLFGIPQLGDDGVTQHSVTLNDGRGALESADISITIASPDIPNLIGLNQSITYTEGDGAIPIKGINITDEENESLVLTLELSDASIGVVSSDFLDLSSYKLSGKKYQLKTSTIEANKVLSSLSFSPETNNDRNGELYIDVLKDGEKFSAYGTVELLVNSVNDAPQILNLKDTVAFIGDSLAIVVDAFDVEDGRSIEHLVMSKPDWLNHMRLEARDEPVAGNPDGGMGFETRSLKEAKFHSPGYLDFDTDGNLLMADAGLHSILKLDFERDTVSVFAGSLSGGNKLGAKLEAEFNEPGDIAVATDGTVYIADRGNNQIKAILPSGEVVLVAGSGVSGNDDGYAETASFSNMKELYLDKAEESLYVNDNGIIRRISFVTKSVWRPDFTANIQGQVRAFYLADNGDYWVFVDYKLYQFDSNGLLVSEFGSTYGLEDGSAVEAKLGYVTSILEVQNELHFVEYGKVLRKIDDQSNVVTVLGDLNSGAKSGINGEIGLGNSKSFVVKNGAIYFTDYPGVRKIVFDESLFYGVPTESDLGVSSIEFSATDSEGLATTKTASISVFEVDMPTVSGLDTALYVKEKQGEFALDWIRIEGEETAEFELSIESVNSFSYNVNATPSVAWEENLGKWRASGSREELNNLLSSLTFSAPSFKEDLFTFTIKQLNGRQQKIDSVYLFAEPENDAPEFNMATTYEVVAGETLELKLGGTDSDGDYLAYKTAGMPTYASADSLLLLQKLLYPVYSDNLPDSILHKQLSYPSGLSLNPEGKVFYTDRNRHQIRVLDPISGVDEVYAGTGTSGMLDGSKEEAEFSFPYGLLVDNDGNLIVSDFNNASLRKITPGGDVSTIIGTGPITDYYSHTGVDGDITVAQPWNIFGLNQGGDGSIYMAQYLSVAKLNTNGYYEYLVGDPNYPDGRGDIDGNTDIAKLGLYVYDLEYLSEDSLLIWDASNRKLKLLHNEYVTTIIGNGGVASGINYKDGNINSARIGGVWASTRLKDGRIIFSDATNNAIRMLDLKADTVYTVLGKGYAERVYGKASEIGYQEARDFLELDNGDILVAATGRIDRLTHSVNAISFNPQITDVGQHKFTLKISDGRGGTISEEITINVVAPNTAPEALDVADVTATYGDGNISVSLFEYFNDKESSDNELTYEASLISNENVVGASPINSENGVLSLSVIGAGESDVTVVATDPEGLQASTTFKVTVAQVEALVVFGTSEFINDETAKSVEVTTSPEGLNYTITYNGIEELPSTVGEYDVVVTIDEANYYGSESTTLSIQNIAPEALSISNLSLFENQEGGKAIGDLKVVDQNPSDTHTYTLESGVLDNDLFEINEDGLVSNTSFNFEEQATYQVAVEVMDNYGGTFAKEFTIEIQDVNEAPTIDEVEAVGIVKNLGQLSIDLTGIGAGEELDQEVTVTASVSGIVASAQVSLQEGNTSATLIFETNVDQEGEGLIAVSVKDNGGTENGGVDELVLEIPIKVLSPNIQVVDGSNCGEGIVTLTASGAESFVWYESPLYGNSISTDNQLEVDLTSSKVYYVSGVFDGVESNLRVPVKALIFDELTVPELQNIDGVLSTEAVDGLSYQWLLNGSPIDGATSNEYTPEETGNYAIEIINENGCMAVSANLEVVITAIESGYEVLPMRAYPSPADQFITLEFDVMVNKGATIQLIDQSGRVSVTTELKEASQKITIDVSSVASGIHTVVVKDGVSLSVKKVMIRR</sequence>
<dbReference type="InterPro" id="IPR001258">
    <property type="entry name" value="NHL_repeat"/>
</dbReference>
<evidence type="ECO:0000256" key="2">
    <source>
        <dbReference type="SAM" id="SignalP"/>
    </source>
</evidence>
<dbReference type="PROSITE" id="PS50268">
    <property type="entry name" value="CADHERIN_2"/>
    <property type="match status" value="1"/>
</dbReference>
<keyword evidence="2" id="KW-0732">Signal</keyword>
<dbReference type="SUPFAM" id="SSF63829">
    <property type="entry name" value="Calcium-dependent phosphotriesterase"/>
    <property type="match status" value="3"/>
</dbReference>